<proteinExistence type="predicted"/>
<dbReference type="EMBL" id="CAJVPU010017966">
    <property type="protein sequence ID" value="CAG8662862.1"/>
    <property type="molecule type" value="Genomic_DNA"/>
</dbReference>
<accession>A0ACA9NL83</accession>
<sequence length="70" mass="8080">MVIKNNVLKNMEDSSIHTTQFISYINQQSLEHLIANEIISDNNISIEGIKKIWILLTKSSSWCTFQDLNL</sequence>
<gene>
    <name evidence="1" type="ORF">DHETER_LOCUS9835</name>
</gene>
<evidence type="ECO:0000313" key="1">
    <source>
        <dbReference type="EMBL" id="CAG8662862.1"/>
    </source>
</evidence>
<name>A0ACA9NL83_9GLOM</name>
<keyword evidence="2" id="KW-1185">Reference proteome</keyword>
<feature type="non-terminal residue" evidence="1">
    <location>
        <position position="1"/>
    </location>
</feature>
<reference evidence="1" key="1">
    <citation type="submission" date="2021-06" db="EMBL/GenBank/DDBJ databases">
        <authorList>
            <person name="Kallberg Y."/>
            <person name="Tangrot J."/>
            <person name="Rosling A."/>
        </authorList>
    </citation>
    <scope>NUCLEOTIDE SEQUENCE</scope>
    <source>
        <strain evidence="1">IL203A</strain>
    </source>
</reference>
<dbReference type="Proteomes" id="UP000789702">
    <property type="component" value="Unassembled WGS sequence"/>
</dbReference>
<evidence type="ECO:0000313" key="2">
    <source>
        <dbReference type="Proteomes" id="UP000789702"/>
    </source>
</evidence>
<feature type="non-terminal residue" evidence="1">
    <location>
        <position position="70"/>
    </location>
</feature>
<comment type="caution">
    <text evidence="1">The sequence shown here is derived from an EMBL/GenBank/DDBJ whole genome shotgun (WGS) entry which is preliminary data.</text>
</comment>
<organism evidence="1 2">
    <name type="scientific">Dentiscutata heterogama</name>
    <dbReference type="NCBI Taxonomy" id="1316150"/>
    <lineage>
        <taxon>Eukaryota</taxon>
        <taxon>Fungi</taxon>
        <taxon>Fungi incertae sedis</taxon>
        <taxon>Mucoromycota</taxon>
        <taxon>Glomeromycotina</taxon>
        <taxon>Glomeromycetes</taxon>
        <taxon>Diversisporales</taxon>
        <taxon>Gigasporaceae</taxon>
        <taxon>Dentiscutata</taxon>
    </lineage>
</organism>
<protein>
    <submittedName>
        <fullName evidence="1">16040_t:CDS:1</fullName>
    </submittedName>
</protein>